<gene>
    <name evidence="1" type="ORF">TBIB3V08_LOCUS7024</name>
</gene>
<reference evidence="1" key="1">
    <citation type="submission" date="2020-11" db="EMBL/GenBank/DDBJ databases">
        <authorList>
            <person name="Tran Van P."/>
        </authorList>
    </citation>
    <scope>NUCLEOTIDE SEQUENCE</scope>
</reference>
<dbReference type="EMBL" id="OD566787">
    <property type="protein sequence ID" value="CAD7444652.1"/>
    <property type="molecule type" value="Genomic_DNA"/>
</dbReference>
<protein>
    <submittedName>
        <fullName evidence="1">Uncharacterized protein</fullName>
    </submittedName>
</protein>
<evidence type="ECO:0000313" key="1">
    <source>
        <dbReference type="EMBL" id="CAD7444652.1"/>
    </source>
</evidence>
<accession>A0A7R9I203</accession>
<dbReference type="AlphaFoldDB" id="A0A7R9I203"/>
<organism evidence="1">
    <name type="scientific">Timema bartmani</name>
    <dbReference type="NCBI Taxonomy" id="61472"/>
    <lineage>
        <taxon>Eukaryota</taxon>
        <taxon>Metazoa</taxon>
        <taxon>Ecdysozoa</taxon>
        <taxon>Arthropoda</taxon>
        <taxon>Hexapoda</taxon>
        <taxon>Insecta</taxon>
        <taxon>Pterygota</taxon>
        <taxon>Neoptera</taxon>
        <taxon>Polyneoptera</taxon>
        <taxon>Phasmatodea</taxon>
        <taxon>Timematodea</taxon>
        <taxon>Timematoidea</taxon>
        <taxon>Timematidae</taxon>
        <taxon>Timema</taxon>
    </lineage>
</organism>
<name>A0A7R9I203_9NEOP</name>
<proteinExistence type="predicted"/>
<sequence length="154" mass="16437">MFASLNVMANISNNKQCGPAGGIADLNLVSLSIILGPTICKRTSKSIGDMQLITTFKSQATAASSSADILHSTELWTGSNVSLLFANSLFPSLPTVVDQLGNSWGRVDKQLGDRWPTTFPILGVVTLCSLLLVLKLPAPAVTQSKARDWHLIDN</sequence>